<accession>F9SYI7</accession>
<gene>
    <name evidence="1" type="ORF">VIOR3934_10195</name>
</gene>
<dbReference type="OrthoDB" id="5902478at2"/>
<dbReference type="PATRIC" id="fig|675816.5.peg.3961"/>
<sequence length="87" mass="10099">MVKFIKLLIEAKLMSQTQPRYAFVCSELETLFVEHQGQTLPLESDCQDKIADFAALAIDAAMQRNTRVLLLDRKENKQLDFYNFLMV</sequence>
<name>F9SYI7_VIBOR</name>
<dbReference type="Proteomes" id="UP000002817">
    <property type="component" value="Unassembled WGS sequence"/>
</dbReference>
<dbReference type="EMBL" id="AFWH01000084">
    <property type="protein sequence ID" value="EGU45098.1"/>
    <property type="molecule type" value="Genomic_DNA"/>
</dbReference>
<evidence type="ECO:0000313" key="1">
    <source>
        <dbReference type="EMBL" id="EGU45098.1"/>
    </source>
</evidence>
<comment type="caution">
    <text evidence="1">The sequence shown here is derived from an EMBL/GenBank/DDBJ whole genome shotgun (WGS) entry which is preliminary data.</text>
</comment>
<reference evidence="1 2" key="1">
    <citation type="journal article" date="2012" name="Int. J. Syst. Evol. Microbiol.">
        <title>Vibrio caribbeanicus sp. nov., isolated from the marine sponge Scleritoderma cyanea.</title>
        <authorList>
            <person name="Hoffmann M."/>
            <person name="Monday S.R."/>
            <person name="Allard M.W."/>
            <person name="Strain E.A."/>
            <person name="Whittaker P."/>
            <person name="Naum M."/>
            <person name="McCarthy P.J."/>
            <person name="Lopez J.V."/>
            <person name="Fischer M."/>
            <person name="Brown E.W."/>
        </authorList>
    </citation>
    <scope>NUCLEOTIDE SEQUENCE [LARGE SCALE GENOMIC DNA]</scope>
    <source>
        <strain evidence="2">CIP 102891 / ATCC 33934</strain>
    </source>
</reference>
<proteinExistence type="predicted"/>
<dbReference type="RefSeq" id="WP_004418595.1">
    <property type="nucleotide sequence ID" value="NZ_ACZV01000005.1"/>
</dbReference>
<protein>
    <submittedName>
        <fullName evidence="1">Uncharacterized protein</fullName>
    </submittedName>
</protein>
<evidence type="ECO:0000313" key="2">
    <source>
        <dbReference type="Proteomes" id="UP000002817"/>
    </source>
</evidence>
<dbReference type="AlphaFoldDB" id="F9SYI7"/>
<organism evidence="1 2">
    <name type="scientific">Vibrio orientalis CIP 102891 = ATCC 33934</name>
    <dbReference type="NCBI Taxonomy" id="675816"/>
    <lineage>
        <taxon>Bacteria</taxon>
        <taxon>Pseudomonadati</taxon>
        <taxon>Pseudomonadota</taxon>
        <taxon>Gammaproteobacteria</taxon>
        <taxon>Vibrionales</taxon>
        <taxon>Vibrionaceae</taxon>
        <taxon>Vibrio</taxon>
        <taxon>Vibrio oreintalis group</taxon>
    </lineage>
</organism>